<evidence type="ECO:0000313" key="2">
    <source>
        <dbReference type="Proteomes" id="UP000251960"/>
    </source>
</evidence>
<dbReference type="EMBL" id="NCVQ01000002">
    <property type="protein sequence ID" value="PWZ44096.1"/>
    <property type="molecule type" value="Genomic_DNA"/>
</dbReference>
<dbReference type="AlphaFoldDB" id="A0A3L6G6Z3"/>
<proteinExistence type="predicted"/>
<accession>A0A3L6G6Z3</accession>
<name>A0A3L6G6Z3_MAIZE</name>
<reference evidence="1 2" key="1">
    <citation type="journal article" date="2018" name="Nat. Genet.">
        <title>Extensive intraspecific gene order and gene structural variations between Mo17 and other maize genomes.</title>
        <authorList>
            <person name="Sun S."/>
            <person name="Zhou Y."/>
            <person name="Chen J."/>
            <person name="Shi J."/>
            <person name="Zhao H."/>
            <person name="Zhao H."/>
            <person name="Song W."/>
            <person name="Zhang M."/>
            <person name="Cui Y."/>
            <person name="Dong X."/>
            <person name="Liu H."/>
            <person name="Ma X."/>
            <person name="Jiao Y."/>
            <person name="Wang B."/>
            <person name="Wei X."/>
            <person name="Stein J.C."/>
            <person name="Glaubitz J.C."/>
            <person name="Lu F."/>
            <person name="Yu G."/>
            <person name="Liang C."/>
            <person name="Fengler K."/>
            <person name="Li B."/>
            <person name="Rafalski A."/>
            <person name="Schnable P.S."/>
            <person name="Ware D.H."/>
            <person name="Buckler E.S."/>
            <person name="Lai J."/>
        </authorList>
    </citation>
    <scope>NUCLEOTIDE SEQUENCE [LARGE SCALE GENOMIC DNA]</scope>
    <source>
        <strain evidence="2">cv. Missouri 17</strain>
        <tissue evidence="1">Seedling</tissue>
    </source>
</reference>
<gene>
    <name evidence="1" type="ORF">Zm00014a_023736</name>
</gene>
<organism evidence="1 2">
    <name type="scientific">Zea mays</name>
    <name type="common">Maize</name>
    <dbReference type="NCBI Taxonomy" id="4577"/>
    <lineage>
        <taxon>Eukaryota</taxon>
        <taxon>Viridiplantae</taxon>
        <taxon>Streptophyta</taxon>
        <taxon>Embryophyta</taxon>
        <taxon>Tracheophyta</taxon>
        <taxon>Spermatophyta</taxon>
        <taxon>Magnoliopsida</taxon>
        <taxon>Liliopsida</taxon>
        <taxon>Poales</taxon>
        <taxon>Poaceae</taxon>
        <taxon>PACMAD clade</taxon>
        <taxon>Panicoideae</taxon>
        <taxon>Andropogonodae</taxon>
        <taxon>Andropogoneae</taxon>
        <taxon>Tripsacinae</taxon>
        <taxon>Zea</taxon>
    </lineage>
</organism>
<comment type="caution">
    <text evidence="1">The sequence shown here is derived from an EMBL/GenBank/DDBJ whole genome shotgun (WGS) entry which is preliminary data.</text>
</comment>
<evidence type="ECO:0000313" key="1">
    <source>
        <dbReference type="EMBL" id="PWZ44096.1"/>
    </source>
</evidence>
<dbReference type="Proteomes" id="UP000251960">
    <property type="component" value="Chromosome 10"/>
</dbReference>
<protein>
    <submittedName>
        <fullName evidence="1">Uncharacterized protein</fullName>
    </submittedName>
</protein>
<sequence length="30" mass="3428">MVSGRANTTGRGYSRSTTHRFWLLQALGRF</sequence>